<evidence type="ECO:0000313" key="3">
    <source>
        <dbReference type="Proteomes" id="UP000291343"/>
    </source>
</evidence>
<feature type="chain" id="PRO_5019733614" evidence="1">
    <location>
        <begin position="24"/>
        <end position="166"/>
    </location>
</feature>
<reference evidence="2 3" key="1">
    <citation type="journal article" date="2017" name="Gigascience">
        <title>Genome sequence of the small brown planthopper, Laodelphax striatellus.</title>
        <authorList>
            <person name="Zhu J."/>
            <person name="Jiang F."/>
            <person name="Wang X."/>
            <person name="Yang P."/>
            <person name="Bao Y."/>
            <person name="Zhao W."/>
            <person name="Wang W."/>
            <person name="Lu H."/>
            <person name="Wang Q."/>
            <person name="Cui N."/>
            <person name="Li J."/>
            <person name="Chen X."/>
            <person name="Luo L."/>
            <person name="Yu J."/>
            <person name="Kang L."/>
            <person name="Cui F."/>
        </authorList>
    </citation>
    <scope>NUCLEOTIDE SEQUENCE [LARGE SCALE GENOMIC DNA]</scope>
    <source>
        <strain evidence="2">Lst14</strain>
    </source>
</reference>
<dbReference type="InParanoid" id="A0A482WG83"/>
<protein>
    <submittedName>
        <fullName evidence="2">Uncharacterized protein</fullName>
    </submittedName>
</protein>
<dbReference type="EMBL" id="QKKF02036682">
    <property type="protein sequence ID" value="RZF32539.1"/>
    <property type="molecule type" value="Genomic_DNA"/>
</dbReference>
<keyword evidence="1" id="KW-0732">Signal</keyword>
<sequence length="166" mass="19242">MYLRTISFIVISATFSLLSPVLGFAAGQSRGPGNYFSTFRHRDVKDPSEWPFNYVDAEQSQRPIMSQFNPYSYIGGRASMDKFRATDGDHVSRISKMQKPHNGMVKKEDLEELLLDRVVPSHYEEYVDDDYDSDSDFQRGMFNVYLPDGRPQNVNFEGKILRYPQY</sequence>
<comment type="caution">
    <text evidence="2">The sequence shown here is derived from an EMBL/GenBank/DDBJ whole genome shotgun (WGS) entry which is preliminary data.</text>
</comment>
<dbReference type="OrthoDB" id="10407712at2759"/>
<evidence type="ECO:0000256" key="1">
    <source>
        <dbReference type="SAM" id="SignalP"/>
    </source>
</evidence>
<dbReference type="Proteomes" id="UP000291343">
    <property type="component" value="Unassembled WGS sequence"/>
</dbReference>
<feature type="signal peptide" evidence="1">
    <location>
        <begin position="1"/>
        <end position="23"/>
    </location>
</feature>
<dbReference type="SMR" id="A0A482WG83"/>
<name>A0A482WG83_LAOST</name>
<organism evidence="2 3">
    <name type="scientific">Laodelphax striatellus</name>
    <name type="common">Small brown planthopper</name>
    <name type="synonym">Delphax striatella</name>
    <dbReference type="NCBI Taxonomy" id="195883"/>
    <lineage>
        <taxon>Eukaryota</taxon>
        <taxon>Metazoa</taxon>
        <taxon>Ecdysozoa</taxon>
        <taxon>Arthropoda</taxon>
        <taxon>Hexapoda</taxon>
        <taxon>Insecta</taxon>
        <taxon>Pterygota</taxon>
        <taxon>Neoptera</taxon>
        <taxon>Paraneoptera</taxon>
        <taxon>Hemiptera</taxon>
        <taxon>Auchenorrhyncha</taxon>
        <taxon>Fulgoroidea</taxon>
        <taxon>Delphacidae</taxon>
        <taxon>Criomorphinae</taxon>
        <taxon>Laodelphax</taxon>
    </lineage>
</organism>
<gene>
    <name evidence="2" type="ORF">LSTR_LSTR011318</name>
</gene>
<accession>A0A482WG83</accession>
<keyword evidence="3" id="KW-1185">Reference proteome</keyword>
<dbReference type="AlphaFoldDB" id="A0A482WG83"/>
<evidence type="ECO:0000313" key="2">
    <source>
        <dbReference type="EMBL" id="RZF32539.1"/>
    </source>
</evidence>
<proteinExistence type="predicted"/>